<sequence>MSGDPKSVKQQMLGWSPWKAVKCGDDVRGPEVPKAVNARPKPVENRKCEHEVRGPEVPKAVSARPKPVETVNADTKSGDPKSLKR</sequence>
<protein>
    <submittedName>
        <fullName evidence="2">Uncharacterized protein</fullName>
    </submittedName>
</protein>
<evidence type="ECO:0000256" key="1">
    <source>
        <dbReference type="SAM" id="MobiDB-lite"/>
    </source>
</evidence>
<feature type="compositionally biased region" description="Basic and acidic residues" evidence="1">
    <location>
        <begin position="76"/>
        <end position="85"/>
    </location>
</feature>
<evidence type="ECO:0000313" key="3">
    <source>
        <dbReference type="Proteomes" id="UP000233551"/>
    </source>
</evidence>
<gene>
    <name evidence="2" type="ORF">CRG98_038747</name>
</gene>
<accession>A0A2I0IAQ8</accession>
<feature type="region of interest" description="Disordered" evidence="1">
    <location>
        <begin position="29"/>
        <end position="85"/>
    </location>
</feature>
<feature type="compositionally biased region" description="Basic and acidic residues" evidence="1">
    <location>
        <begin position="41"/>
        <end position="56"/>
    </location>
</feature>
<organism evidence="2 3">
    <name type="scientific">Punica granatum</name>
    <name type="common">Pomegranate</name>
    <dbReference type="NCBI Taxonomy" id="22663"/>
    <lineage>
        <taxon>Eukaryota</taxon>
        <taxon>Viridiplantae</taxon>
        <taxon>Streptophyta</taxon>
        <taxon>Embryophyta</taxon>
        <taxon>Tracheophyta</taxon>
        <taxon>Spermatophyta</taxon>
        <taxon>Magnoliopsida</taxon>
        <taxon>eudicotyledons</taxon>
        <taxon>Gunneridae</taxon>
        <taxon>Pentapetalae</taxon>
        <taxon>rosids</taxon>
        <taxon>malvids</taxon>
        <taxon>Myrtales</taxon>
        <taxon>Lythraceae</taxon>
        <taxon>Punica</taxon>
    </lineage>
</organism>
<reference evidence="2 3" key="1">
    <citation type="submission" date="2017-11" db="EMBL/GenBank/DDBJ databases">
        <title>De-novo sequencing of pomegranate (Punica granatum L.) genome.</title>
        <authorList>
            <person name="Akparov Z."/>
            <person name="Amiraslanov A."/>
            <person name="Hajiyeva S."/>
            <person name="Abbasov M."/>
            <person name="Kaur K."/>
            <person name="Hamwieh A."/>
            <person name="Solovyev V."/>
            <person name="Salamov A."/>
            <person name="Braich B."/>
            <person name="Kosarev P."/>
            <person name="Mahmoud A."/>
            <person name="Hajiyev E."/>
            <person name="Babayeva S."/>
            <person name="Izzatullayeva V."/>
            <person name="Mammadov A."/>
            <person name="Mammadov A."/>
            <person name="Sharifova S."/>
            <person name="Ojaghi J."/>
            <person name="Eynullazada K."/>
            <person name="Bayramov B."/>
            <person name="Abdulazimova A."/>
            <person name="Shahmuradov I."/>
        </authorList>
    </citation>
    <scope>NUCLEOTIDE SEQUENCE [LARGE SCALE GENOMIC DNA]</scope>
    <source>
        <strain evidence="3">cv. AG2017</strain>
        <tissue evidence="2">Leaf</tissue>
    </source>
</reference>
<dbReference type="AlphaFoldDB" id="A0A2I0IAQ8"/>
<evidence type="ECO:0000313" key="2">
    <source>
        <dbReference type="EMBL" id="PKI40863.1"/>
    </source>
</evidence>
<name>A0A2I0IAQ8_PUNGR</name>
<keyword evidence="3" id="KW-1185">Reference proteome</keyword>
<dbReference type="EMBL" id="PGOL01003476">
    <property type="protein sequence ID" value="PKI40863.1"/>
    <property type="molecule type" value="Genomic_DNA"/>
</dbReference>
<comment type="caution">
    <text evidence="2">The sequence shown here is derived from an EMBL/GenBank/DDBJ whole genome shotgun (WGS) entry which is preliminary data.</text>
</comment>
<dbReference type="Proteomes" id="UP000233551">
    <property type="component" value="Unassembled WGS sequence"/>
</dbReference>
<proteinExistence type="predicted"/>